<dbReference type="Gene3D" id="3.30.2130.10">
    <property type="entry name" value="VC0802-like"/>
    <property type="match status" value="1"/>
</dbReference>
<dbReference type="OrthoDB" id="58529at2759"/>
<dbReference type="PANTHER" id="PTHR31131:SF6">
    <property type="entry name" value="CASTOR ACT DOMAIN-CONTAINING PROTEIN"/>
    <property type="match status" value="1"/>
</dbReference>
<evidence type="ECO:0000256" key="1">
    <source>
        <dbReference type="SAM" id="MobiDB-lite"/>
    </source>
</evidence>
<name>A0A448YQC7_BRENA</name>
<gene>
    <name evidence="3" type="ORF">BRENAR_LOCUS3865</name>
</gene>
<dbReference type="EMBL" id="CAACVR010000034">
    <property type="protein sequence ID" value="VEU23134.1"/>
    <property type="molecule type" value="Genomic_DNA"/>
</dbReference>
<dbReference type="InParanoid" id="A0A448YQC7"/>
<dbReference type="InterPro" id="IPR045865">
    <property type="entry name" value="ACT-like_dom_sf"/>
</dbReference>
<protein>
    <submittedName>
        <fullName evidence="3">DEKNAAC104014</fullName>
    </submittedName>
</protein>
<sequence>MLDPNETQLYTTKVSILTIPRDEFWLFKSGVLQIIYRLADHYEGGGNGGLGGDSRYDTDLSASSDNEASANDGSAVNGNSLGGAIRDSTGGGSFSGSIDNSLTGSIDNSLQGYSDIEGIEVGDDGLFFHLAFTVEEVTLMCSSKIIKKYLGKTLKFCKEHLQEEKQPTLLEDKFLVLQVFSDGLNIGKKILELTEPLSLCGISLFFISNFFSDIVLVPVKEKQKVLEVLKGMEGEKMGQPKQMKVEENFSAPASPLTDLETTTFDLFKSKLIKPKLIGDVKLLLTGARSGDCANVLKRTAEALSRLNTGREDDTYDFPSYFAITRTSTGEIGLMLPQEDEELAKLNYDKSTIMGSLQDSYYPVFINLSNLPLDLKGIVAGVASKLLKSGLNEMSYLSFGKSGVVLIPDNYYDRVEEVLKE</sequence>
<feature type="region of interest" description="Disordered" evidence="1">
    <location>
        <begin position="53"/>
        <end position="77"/>
    </location>
</feature>
<dbReference type="GO" id="GO:0046394">
    <property type="term" value="P:carboxylic acid biosynthetic process"/>
    <property type="evidence" value="ECO:0007669"/>
    <property type="project" value="UniProtKB-ARBA"/>
</dbReference>
<dbReference type="SUPFAM" id="SSF55021">
    <property type="entry name" value="ACT-like"/>
    <property type="match status" value="1"/>
</dbReference>
<feature type="domain" description="CASTOR ACT" evidence="2">
    <location>
        <begin position="171"/>
        <end position="230"/>
    </location>
</feature>
<dbReference type="Pfam" id="PF13840">
    <property type="entry name" value="ACT_7"/>
    <property type="match status" value="1"/>
</dbReference>
<feature type="compositionally biased region" description="Low complexity" evidence="1">
    <location>
        <begin position="61"/>
        <end position="75"/>
    </location>
</feature>
<keyword evidence="4" id="KW-1185">Reference proteome</keyword>
<evidence type="ECO:0000313" key="3">
    <source>
        <dbReference type="EMBL" id="VEU23134.1"/>
    </source>
</evidence>
<evidence type="ECO:0000313" key="4">
    <source>
        <dbReference type="Proteomes" id="UP000290900"/>
    </source>
</evidence>
<dbReference type="AlphaFoldDB" id="A0A448YQC7"/>
<dbReference type="InterPro" id="IPR051719">
    <property type="entry name" value="CASTOR_mTORC1"/>
</dbReference>
<evidence type="ECO:0000259" key="2">
    <source>
        <dbReference type="Pfam" id="PF13840"/>
    </source>
</evidence>
<accession>A0A448YQC7</accession>
<dbReference type="PANTHER" id="PTHR31131">
    <property type="entry name" value="CHROMOSOME 1, WHOLE GENOME SHOTGUN SEQUENCE"/>
    <property type="match status" value="1"/>
</dbReference>
<reference evidence="3 4" key="1">
    <citation type="submission" date="2018-12" db="EMBL/GenBank/DDBJ databases">
        <authorList>
            <person name="Tiukova I."/>
            <person name="Dainat J."/>
        </authorList>
    </citation>
    <scope>NUCLEOTIDE SEQUENCE [LARGE SCALE GENOMIC DNA]</scope>
</reference>
<dbReference type="GO" id="GO:0006520">
    <property type="term" value="P:amino acid metabolic process"/>
    <property type="evidence" value="ECO:0007669"/>
    <property type="project" value="UniProtKB-ARBA"/>
</dbReference>
<organism evidence="3 4">
    <name type="scientific">Brettanomyces naardenensis</name>
    <name type="common">Yeast</name>
    <dbReference type="NCBI Taxonomy" id="13370"/>
    <lineage>
        <taxon>Eukaryota</taxon>
        <taxon>Fungi</taxon>
        <taxon>Dikarya</taxon>
        <taxon>Ascomycota</taxon>
        <taxon>Saccharomycotina</taxon>
        <taxon>Pichiomycetes</taxon>
        <taxon>Pichiales</taxon>
        <taxon>Pichiaceae</taxon>
        <taxon>Brettanomyces</taxon>
    </lineage>
</organism>
<dbReference type="InterPro" id="IPR027795">
    <property type="entry name" value="CASTOR_ACT_dom"/>
</dbReference>
<dbReference type="Proteomes" id="UP000290900">
    <property type="component" value="Unassembled WGS sequence"/>
</dbReference>
<proteinExistence type="predicted"/>